<feature type="compositionally biased region" description="Basic residues" evidence="1">
    <location>
        <begin position="254"/>
        <end position="265"/>
    </location>
</feature>
<proteinExistence type="predicted"/>
<dbReference type="Proteomes" id="UP000801428">
    <property type="component" value="Unassembled WGS sequence"/>
</dbReference>
<dbReference type="GO" id="GO:0016887">
    <property type="term" value="F:ATP hydrolysis activity"/>
    <property type="evidence" value="ECO:0007669"/>
    <property type="project" value="InterPro"/>
</dbReference>
<evidence type="ECO:0000259" key="2">
    <source>
        <dbReference type="SMART" id="SM00382"/>
    </source>
</evidence>
<feature type="region of interest" description="Disordered" evidence="1">
    <location>
        <begin position="159"/>
        <end position="213"/>
    </location>
</feature>
<gene>
    <name evidence="3" type="ORF">E8E13_001775</name>
</gene>
<evidence type="ECO:0000313" key="4">
    <source>
        <dbReference type="Proteomes" id="UP000801428"/>
    </source>
</evidence>
<dbReference type="SUPFAM" id="SSF52540">
    <property type="entry name" value="P-loop containing nucleoside triphosphate hydrolases"/>
    <property type="match status" value="1"/>
</dbReference>
<dbReference type="InterPro" id="IPR003959">
    <property type="entry name" value="ATPase_AAA_core"/>
</dbReference>
<evidence type="ECO:0000256" key="1">
    <source>
        <dbReference type="SAM" id="MobiDB-lite"/>
    </source>
</evidence>
<feature type="region of interest" description="Disordered" evidence="1">
    <location>
        <begin position="309"/>
        <end position="401"/>
    </location>
</feature>
<accession>A0A9P4T620</accession>
<dbReference type="OrthoDB" id="9996895at2759"/>
<evidence type="ECO:0000313" key="3">
    <source>
        <dbReference type="EMBL" id="KAF2995663.1"/>
    </source>
</evidence>
<keyword evidence="4" id="KW-1185">Reference proteome</keyword>
<organism evidence="3 4">
    <name type="scientific">Curvularia kusanoi</name>
    <name type="common">Cochliobolus kusanoi</name>
    <dbReference type="NCBI Taxonomy" id="90978"/>
    <lineage>
        <taxon>Eukaryota</taxon>
        <taxon>Fungi</taxon>
        <taxon>Dikarya</taxon>
        <taxon>Ascomycota</taxon>
        <taxon>Pezizomycotina</taxon>
        <taxon>Dothideomycetes</taxon>
        <taxon>Pleosporomycetidae</taxon>
        <taxon>Pleosporales</taxon>
        <taxon>Pleosporineae</taxon>
        <taxon>Pleosporaceae</taxon>
        <taxon>Curvularia</taxon>
    </lineage>
</organism>
<dbReference type="Gene3D" id="3.40.50.300">
    <property type="entry name" value="P-loop containing nucleotide triphosphate hydrolases"/>
    <property type="match status" value="1"/>
</dbReference>
<feature type="compositionally biased region" description="Acidic residues" evidence="1">
    <location>
        <begin position="32"/>
        <end position="44"/>
    </location>
</feature>
<reference evidence="3" key="1">
    <citation type="submission" date="2019-04" db="EMBL/GenBank/DDBJ databases">
        <title>Sequencing of skin fungus with MAO and IRED activity.</title>
        <authorList>
            <person name="Marsaioli A.J."/>
            <person name="Bonatto J.M.C."/>
            <person name="Reis Junior O."/>
        </authorList>
    </citation>
    <scope>NUCLEOTIDE SEQUENCE</scope>
    <source>
        <strain evidence="3">30M1</strain>
    </source>
</reference>
<feature type="compositionally biased region" description="Pro residues" evidence="1">
    <location>
        <begin position="310"/>
        <end position="320"/>
    </location>
</feature>
<feature type="domain" description="AAA+ ATPase" evidence="2">
    <location>
        <begin position="635"/>
        <end position="852"/>
    </location>
</feature>
<name>A0A9P4T620_CURKU</name>
<protein>
    <recommendedName>
        <fullName evidence="2">AAA+ ATPase domain-containing protein</fullName>
    </recommendedName>
</protein>
<dbReference type="SMART" id="SM00382">
    <property type="entry name" value="AAA"/>
    <property type="match status" value="1"/>
</dbReference>
<comment type="caution">
    <text evidence="3">The sequence shown here is derived from an EMBL/GenBank/DDBJ whole genome shotgun (WGS) entry which is preliminary data.</text>
</comment>
<dbReference type="GO" id="GO:0005634">
    <property type="term" value="C:nucleus"/>
    <property type="evidence" value="ECO:0007669"/>
    <property type="project" value="TreeGrafter"/>
</dbReference>
<dbReference type="InterPro" id="IPR003593">
    <property type="entry name" value="AAA+_ATPase"/>
</dbReference>
<dbReference type="EMBL" id="SWKU01000031">
    <property type="protein sequence ID" value="KAF2995663.1"/>
    <property type="molecule type" value="Genomic_DNA"/>
</dbReference>
<dbReference type="GO" id="GO:0005524">
    <property type="term" value="F:ATP binding"/>
    <property type="evidence" value="ECO:0007669"/>
    <property type="project" value="InterPro"/>
</dbReference>
<dbReference type="InterPro" id="IPR027417">
    <property type="entry name" value="P-loop_NTPase"/>
</dbReference>
<dbReference type="PANTHER" id="PTHR23389">
    <property type="entry name" value="CHROMOSOME TRANSMISSION FIDELITY FACTOR 18"/>
    <property type="match status" value="1"/>
</dbReference>
<feature type="region of interest" description="Disordered" evidence="1">
    <location>
        <begin position="227"/>
        <end position="271"/>
    </location>
</feature>
<dbReference type="Pfam" id="PF00004">
    <property type="entry name" value="AAA"/>
    <property type="match status" value="1"/>
</dbReference>
<sequence length="1290" mass="141326">MHLEEPKNVHPFFTKPSKTQNGELQVDNADTNTDDLNDDEDDGVQDTSPRASNKPRKKRTRKPTHSKNQPLLDSFARRPALPANEGNDDANEPTLIEDLNLDRRKRRKTTPPADSIAAGGNTLGPTPKLCDLLQTETGFTGTSEVVDQVMVDTLVASTPKSGAVGSSPPIVGDALETSVPESSLPHALQAQSRSVTPPNAGADTLQPQNEEDLRENANAATVEITPKKQIKVTKTGKLVSSPPKKPDPPASTTPKRRGRPRKATKNKNLSSTITVIRYGSDKASRLALGSKIDTILNGGKSAEKHVTIIPPKPTGPPKAPHPFFTGKAGQKTAEVPPQPEPDRRLVTPRKSACTPGKLRAERRKEQDDEDVPAFGRSYKADQSAKQSGLHEPSWPSKESAHVRNLDLAPAASEHPSRASTSSLSLRPAKLKNSVHTLSAEEDIIARLTEGLSKDPKTRLDADDQTSISCEDVRLPSRLLTTGIDIQNKVRAHIRAPIETLAQRLYAKTHPAITTLFDEIENTLTPFDEGRCEVQAWAQKYRPTRADHVLQPGKEANTLKDWLKSLTVMAVGAAQHPTKAADTKKPAKKKRKTAADDWIIYSDEEDEEEEMTELDPNHNPVSGHQRSLARSRWTRNKNVVLLSGPHGCGKSATVYAVAKELDFEVFELHSGVRRSGKDIQDKVGDMTANHLVNHQRGDVPVKPKPAVVVTDNDTDNERDSAFQKDLDSGRQGTMTSFFTAKPKAKPKPKAQVVVKSPAKTRTIPAAQAMLPIAGASRKSQKQSLILIEEADILFEEDQNFWAQIIKLAAQSKRPIVITCNDELHIPTQALPMAAVLRLVPPPVDLATDYLVALTGREGHIVQREAIRDLYVSKNHDLRASITELNFWCQMSVGDKKGGLEWMYQRWPPGKDVDANGRLLRVASEDTYRSGMGWLSHNVIKSQNNVVFDKEAELLTEVWNEWTFGPTDVPAADEVNNSTTSSSTVDRASNLEKLDRLVNSTDALSAGDIYSQVDLPSYQDMREQPMDPTLPSMTPKERLSYTIDKPVLQVDPRTDYLNTDTSLALTTHILAARAFPSLSAHHQPAHPPNPHLEHRYTSLILHTITNPPQRPLSRATFSSALDILATPPSAFNTYPSDTIDHRSSYNLLATSLDRTFSLVTLDIAPYVRSIVAHEQVLEAQRIRLGNLLSEGGGRVKRGRTTKASRTAMEGGERAAKRRERWFHRDLSFEAVMRTAGTGWAGLGWKGDGEGEDGEGSVTASATETLGSECLGGTQLSVVSGGGEVEMEQGGQA</sequence>
<feature type="region of interest" description="Disordered" evidence="1">
    <location>
        <begin position="1"/>
        <end position="122"/>
    </location>
</feature>
<dbReference type="GO" id="GO:0003677">
    <property type="term" value="F:DNA binding"/>
    <property type="evidence" value="ECO:0007669"/>
    <property type="project" value="TreeGrafter"/>
</dbReference>
<dbReference type="PANTHER" id="PTHR23389:SF21">
    <property type="entry name" value="ATPASE FAMILY AAA DOMAIN-CONTAINING PROTEIN 5"/>
    <property type="match status" value="1"/>
</dbReference>
<feature type="compositionally biased region" description="Basic residues" evidence="1">
    <location>
        <begin position="53"/>
        <end position="65"/>
    </location>
</feature>
<feature type="region of interest" description="Disordered" evidence="1">
    <location>
        <begin position="1191"/>
        <end position="1213"/>
    </location>
</feature>